<sequence>MTPVTPPGYTDRVDFLRFRAPRWIAAGLAALVAAFAAPGGPASAETSLDVADQAVVIIQVAGKGNELTVRTWDRSTVQIESSDMTPAVERRAVVFGTDKVPLAAAIPPMQYPIRENGQVTGTGIMPPEDFPYASFRPGPHDWVRVTAEEGSHVTVTVPATTGILQTRVGQGQTEIDGYRGANLFLVQGAGRVHVSGVATTAFVQMNYGAVYASDDTFDRVRLRSNAAHIVFEHCRSKQIEVTTITGSVVYDGGSFDPGLARFESQSGSIGLGVTSSAQLAARSQDGHVFTQFDRRTPVEQNPDGSATANVGGNGGPLVNAISTHGNVFLYDGTLATRRIPATADWRPIHQILNAHRRGPAAAPRPSAPHASEPHPAAAAIRARAGIFAGRQRRV</sequence>
<dbReference type="InterPro" id="IPR025164">
    <property type="entry name" value="Toastrack_DUF4097"/>
</dbReference>
<dbReference type="AlphaFoldDB" id="A0AAN1XT54"/>
<feature type="domain" description="DUF4097" evidence="2">
    <location>
        <begin position="148"/>
        <end position="327"/>
    </location>
</feature>
<dbReference type="Proteomes" id="UP001317532">
    <property type="component" value="Chromosome"/>
</dbReference>
<dbReference type="Pfam" id="PF13349">
    <property type="entry name" value="DUF4097"/>
    <property type="match status" value="1"/>
</dbReference>
<feature type="compositionally biased region" description="Low complexity" evidence="1">
    <location>
        <begin position="359"/>
        <end position="377"/>
    </location>
</feature>
<evidence type="ECO:0000313" key="4">
    <source>
        <dbReference type="Proteomes" id="UP001317532"/>
    </source>
</evidence>
<organism evidence="3 4">
    <name type="scientific">Vulcanimicrobium alpinum</name>
    <dbReference type="NCBI Taxonomy" id="3016050"/>
    <lineage>
        <taxon>Bacteria</taxon>
        <taxon>Bacillati</taxon>
        <taxon>Vulcanimicrobiota</taxon>
        <taxon>Vulcanimicrobiia</taxon>
        <taxon>Vulcanimicrobiales</taxon>
        <taxon>Vulcanimicrobiaceae</taxon>
        <taxon>Vulcanimicrobium</taxon>
    </lineage>
</organism>
<name>A0AAN1XT54_UNVUL</name>
<dbReference type="KEGG" id="vab:WPS_05290"/>
<dbReference type="EMBL" id="AP025523">
    <property type="protein sequence ID" value="BDE05253.1"/>
    <property type="molecule type" value="Genomic_DNA"/>
</dbReference>
<evidence type="ECO:0000313" key="3">
    <source>
        <dbReference type="EMBL" id="BDE05253.1"/>
    </source>
</evidence>
<proteinExistence type="predicted"/>
<gene>
    <name evidence="3" type="ORF">WPS_05290</name>
</gene>
<feature type="region of interest" description="Disordered" evidence="1">
    <location>
        <begin position="356"/>
        <end position="377"/>
    </location>
</feature>
<evidence type="ECO:0000259" key="2">
    <source>
        <dbReference type="Pfam" id="PF13349"/>
    </source>
</evidence>
<evidence type="ECO:0000256" key="1">
    <source>
        <dbReference type="SAM" id="MobiDB-lite"/>
    </source>
</evidence>
<reference evidence="3 4" key="1">
    <citation type="journal article" date="2022" name="ISME Commun">
        <title>Vulcanimicrobium alpinus gen. nov. sp. nov., the first cultivated representative of the candidate phylum 'Eremiobacterota', is a metabolically versatile aerobic anoxygenic phototroph.</title>
        <authorList>
            <person name="Yabe S."/>
            <person name="Muto K."/>
            <person name="Abe K."/>
            <person name="Yokota A."/>
            <person name="Staudigel H."/>
            <person name="Tebo B.M."/>
        </authorList>
    </citation>
    <scope>NUCLEOTIDE SEQUENCE [LARGE SCALE GENOMIC DNA]</scope>
    <source>
        <strain evidence="3 4">WC8-2</strain>
    </source>
</reference>
<keyword evidence="4" id="KW-1185">Reference proteome</keyword>
<accession>A0AAN1XT54</accession>
<protein>
    <recommendedName>
        <fullName evidence="2">DUF4097 domain-containing protein</fullName>
    </recommendedName>
</protein>